<dbReference type="InterPro" id="IPR001584">
    <property type="entry name" value="Integrase_cat-core"/>
</dbReference>
<keyword evidence="10" id="KW-0695">RNA-directed DNA polymerase</keyword>
<dbReference type="InterPro" id="IPR036397">
    <property type="entry name" value="RNaseH_sf"/>
</dbReference>
<feature type="region of interest" description="Disordered" evidence="13">
    <location>
        <begin position="641"/>
        <end position="759"/>
    </location>
</feature>
<evidence type="ECO:0000259" key="18">
    <source>
        <dbReference type="PROSITE" id="PS51767"/>
    </source>
</evidence>
<keyword evidence="11" id="KW-0233">DNA recombination</keyword>
<evidence type="ECO:0000256" key="13">
    <source>
        <dbReference type="SAM" id="MobiDB-lite"/>
    </source>
</evidence>
<name>A0AAV8H1T2_9POAL</name>
<dbReference type="GO" id="GO:0004190">
    <property type="term" value="F:aspartic-type endopeptidase activity"/>
    <property type="evidence" value="ECO:0007669"/>
    <property type="project" value="InterPro"/>
</dbReference>
<dbReference type="Gene3D" id="3.10.10.10">
    <property type="entry name" value="HIV Type 1 Reverse Transcriptase, subunit A, domain 1"/>
    <property type="match status" value="1"/>
</dbReference>
<feature type="domain" description="Reverse transcriptase" evidence="15">
    <location>
        <begin position="1454"/>
        <end position="1633"/>
    </location>
</feature>
<feature type="compositionally biased region" description="Basic residues" evidence="13">
    <location>
        <begin position="729"/>
        <end position="739"/>
    </location>
</feature>
<dbReference type="InterPro" id="IPR043128">
    <property type="entry name" value="Rev_trsase/Diguanyl_cyclase"/>
</dbReference>
<evidence type="ECO:0000256" key="9">
    <source>
        <dbReference type="ARBA" id="ARBA00022908"/>
    </source>
</evidence>
<feature type="region of interest" description="Disordered" evidence="13">
    <location>
        <begin position="365"/>
        <end position="386"/>
    </location>
</feature>
<dbReference type="PROSITE" id="PS50878">
    <property type="entry name" value="RT_POL"/>
    <property type="match status" value="1"/>
</dbReference>
<evidence type="ECO:0000259" key="15">
    <source>
        <dbReference type="PROSITE" id="PS50878"/>
    </source>
</evidence>
<dbReference type="SUPFAM" id="SSF50630">
    <property type="entry name" value="Acid proteases"/>
    <property type="match status" value="2"/>
</dbReference>
<evidence type="ECO:0000313" key="20">
    <source>
        <dbReference type="Proteomes" id="UP001140206"/>
    </source>
</evidence>
<keyword evidence="7" id="KW-0460">Magnesium</keyword>
<evidence type="ECO:0000256" key="10">
    <source>
        <dbReference type="ARBA" id="ARBA00022918"/>
    </source>
</evidence>
<gene>
    <name evidence="19" type="ORF">LUZ62_023250</name>
</gene>
<evidence type="ECO:0000256" key="7">
    <source>
        <dbReference type="ARBA" id="ARBA00022842"/>
    </source>
</evidence>
<reference evidence="19" key="1">
    <citation type="submission" date="2022-08" db="EMBL/GenBank/DDBJ databases">
        <authorList>
            <person name="Marques A."/>
        </authorList>
    </citation>
    <scope>NUCLEOTIDE SEQUENCE</scope>
    <source>
        <strain evidence="19">RhyPub2mFocal</strain>
        <tissue evidence="19">Leaves</tissue>
    </source>
</reference>
<dbReference type="Pfam" id="PF17919">
    <property type="entry name" value="RT_RNaseH_2"/>
    <property type="match status" value="1"/>
</dbReference>
<feature type="domain" description="Peptidase A1" evidence="18">
    <location>
        <begin position="127"/>
        <end position="253"/>
    </location>
</feature>
<organism evidence="19 20">
    <name type="scientific">Rhynchospora pubera</name>
    <dbReference type="NCBI Taxonomy" id="906938"/>
    <lineage>
        <taxon>Eukaryota</taxon>
        <taxon>Viridiplantae</taxon>
        <taxon>Streptophyta</taxon>
        <taxon>Embryophyta</taxon>
        <taxon>Tracheophyta</taxon>
        <taxon>Spermatophyta</taxon>
        <taxon>Magnoliopsida</taxon>
        <taxon>Liliopsida</taxon>
        <taxon>Poales</taxon>
        <taxon>Cyperaceae</taxon>
        <taxon>Cyperoideae</taxon>
        <taxon>Rhynchosporeae</taxon>
        <taxon>Rhynchospora</taxon>
    </lineage>
</organism>
<dbReference type="GO" id="GO:0003964">
    <property type="term" value="F:RNA-directed DNA polymerase activity"/>
    <property type="evidence" value="ECO:0007669"/>
    <property type="project" value="UniProtKB-KW"/>
</dbReference>
<evidence type="ECO:0000256" key="8">
    <source>
        <dbReference type="ARBA" id="ARBA00022884"/>
    </source>
</evidence>
<evidence type="ECO:0000256" key="12">
    <source>
        <dbReference type="ARBA" id="ARBA00023268"/>
    </source>
</evidence>
<sequence>MGNGLFTLLQIYLLFVSFSTSALGLRKFHVVDVRAFTSRNVCSGPKDVERHMSVKSGLKIVDRHGPCSTLPPVEKLSPEQILSNDQSRVDSIHRRTSAVSGKDKTSGPLNTSQVTAQYGGSYSTANYIVSVGIGTPSKTLTLIFDTGSDITWVQCEPCQQHCYMQKDPIFDPSQSSTFANVSCNSAQCTGNSFGCSGSSCLYRVMYGDGSFTVGYYAKDTLTLTPDVIQNFRFGCGQNNDGIFGEIAGLLGLGPSSESFVSQTSDKYQRVFAYCLPALSSSTGYLNFGSSSNMPNTKRTPIPQHSDPPYYYITDRAGLIKLGPIRRIRNPTQKRPAMEECDSPRRLDLEFTTDKLNKEKQRVLHEARSESQTQIELSTPQAPGGAVHPPQPDLMNAEFQHKQNAEPSKTQTVVGDSTMRPVNLEQQDNDTPLDLGSTRAVPAVIHPILQAVQSREESEKTAPVVMHPILQAIQQPREEPRLERPETSTAKQRSTTNLENQRSLSQADLTNLVEQTLQAAFTSVTPTPTVQFNPPRPEIQDPRQMPNITQPPQSYGYIADPRQSVAWRAGTPQVYNVGQPPHMFQWHPTGYVHHTIPQAHMTDWYPPQNTYGFPRPEAPSTYFPWGHPAQWGVHNSWNTPNPYSWTRPPQQPEHPRPQTTPRPPENIILTNPSPSLAVPVPTLPAPQVNQEPLGSRVERTRAPQTGEDREVLSGRNLNNERREREEKRSPRGRAKTRQRREHSSDSARESEGSGSPPVGALARRLYQGARIDMKNYPHLDRYPGGEAKDAQAFVNSFRAMMAITHASDRVMCLVFPTRLTESAWEWYSRLPRGSIHSFDDLTDKFLGRFGGLRAPTIKCTSLMTLKQEPYESSRAYLARFSEEAYKVSDFDEKLVLAAVLQGIRSKNLRYELIKKDCGSFREFRECAQQVIQAEEDAERMGWQDVTERRITTPTRRSCSPLPQPRNGSPSGRRRNAKVIKGATYKLHNYRKTGEAYAPLYSTYHICTEPRERLFNVIKDSKELQQPEPLVEAEKFDKSAYCDYHRSSGHRTRDCLKLKDEIERLIRHTHLLEKYIEKEGAKDNRTRESFNNQWQRKPYNNQWKRTDNRNNPNNIPIQRQNVPNKPREENKGSPVVMFIAGGDASGGDKPHQRASYADPKRLSQPSRYEIFYLHAEGSLTNTRISFGPEDCVGVRYPHDDAIVLMLRIHGRRVKRILVDTGSSADVLYFDALRQLNLASYPLTPMDTPLVGFAGDTVIPLGTIDLEVEFGEPPNSVVSRVKFIVVNAPSAYNVILGRKSLNNVGAIASTKHLMIKFPTRLGVGVVKGDQQKARECYQAAVIDQVTQIEKGNVEKKVRVPCSGAPGEDVEEVELSEGIITKLGTALGAKDRELVKDCLKRNQEIFVAEGGQMPGIKREIAEHKIKLFPHARPVHQKKRKFGPERRTIIEEEVQRLLAAGFIREVKCPAWLANPVVVPKPNNKWRVCIDFTDLNKACPKDPFPLANIDALVDSTAGFSHLSIVDANGGYHQIKMSIEDEEKTSFLTEKGIYCYKVMPFGLKNAGAEYQRMVNKLFQGEIGKIMEAYVDDMVIKSCSGEEHVQHLERVFAKMKEVGMRLNPKKSFFCLGSGKFLGFIVSERGIEVHPSKCQAIANMEPQKTVKEVQELTGRIAALNRFISKSAEVYQPFFQTIRKNKKFQWTVECQDAFEKIKEYLATPPTISRPVKGETLYLYVATSETAISAALVRIEENQQKPVYFVSRILRDAEIRYPPVEKVAFAVMIASRKLKPYFQAHPIKVLTDMPLRKVLGQLDVAGRMLKWAVELSEYDVSFEPRTAYKGQILADFIVECTARQTENPKEEVWEVFVDGAASEKGSGVGVEIKGPKGEKFHYAIHLTFEVSNNVAEYEALLAGMRLMEAIGAKSVRFYMDSQLVVNQIKGEYAAINERLALYLEKVKTVLAAFESASVEYVPRTQNETADALSKIAKESDLDREKPIIMLEVPHPSIDVLAFEVYIVEAGKEWYALLWNFLKEGKLPEDDKVARKVKRWALEFTIRDGLLLKKGYGIPWLTCVGRAKADEIIAEVHEGICGSHQGITSLGRRIVRAGFYWPSLKKDVETYVRRCEKCQFHARIPRQPPHPMQSISSSWPFDVWGPFPQGQGNVKFLVVAVEYFTKWIEAKPLATISSQKIVDFARHQIVYRYGIPHTFISDNGTQFTGAPFQDFCKGLGIRSCTSSVCHPQSNGLAEVSNRTILEGLKRKIEGSKNTWPEYLDEIL</sequence>
<keyword evidence="3" id="KW-0548">Nucleotidyltransferase</keyword>
<proteinExistence type="inferred from homology"/>
<feature type="signal peptide" evidence="14">
    <location>
        <begin position="1"/>
        <end position="24"/>
    </location>
</feature>
<dbReference type="PROSITE" id="PS50994">
    <property type="entry name" value="INTEGRASE"/>
    <property type="match status" value="1"/>
</dbReference>
<feature type="compositionally biased region" description="Basic and acidic residues" evidence="13">
    <location>
        <begin position="695"/>
        <end position="728"/>
    </location>
</feature>
<dbReference type="CDD" id="cd09279">
    <property type="entry name" value="RNase_HI_like"/>
    <property type="match status" value="1"/>
</dbReference>
<keyword evidence="8" id="KW-0694">RNA-binding</keyword>
<dbReference type="Pfam" id="PF14543">
    <property type="entry name" value="TAXi_N"/>
    <property type="match status" value="1"/>
</dbReference>
<dbReference type="Pfam" id="PF13456">
    <property type="entry name" value="RVT_3"/>
    <property type="match status" value="1"/>
</dbReference>
<accession>A0AAV8H1T2</accession>
<dbReference type="Pfam" id="PF00665">
    <property type="entry name" value="rve"/>
    <property type="match status" value="1"/>
</dbReference>
<dbReference type="Gene3D" id="3.30.70.270">
    <property type="match status" value="2"/>
</dbReference>
<dbReference type="InterPro" id="IPR043502">
    <property type="entry name" value="DNA/RNA_pol_sf"/>
</dbReference>
<dbReference type="FunFam" id="2.40.70.10:FF:000021">
    <property type="entry name" value="Aspartyl protease AED1"/>
    <property type="match status" value="1"/>
</dbReference>
<dbReference type="InterPro" id="IPR032861">
    <property type="entry name" value="TAXi_N"/>
</dbReference>
<dbReference type="InterPro" id="IPR012337">
    <property type="entry name" value="RNaseH-like_sf"/>
</dbReference>
<feature type="compositionally biased region" description="Polar residues" evidence="13">
    <location>
        <begin position="369"/>
        <end position="380"/>
    </location>
</feature>
<dbReference type="InterPro" id="IPR033121">
    <property type="entry name" value="PEPTIDASE_A1"/>
</dbReference>
<dbReference type="InterPro" id="IPR041577">
    <property type="entry name" value="RT_RNaseH_2"/>
</dbReference>
<dbReference type="Pfam" id="PF17921">
    <property type="entry name" value="Integrase_H2C2"/>
    <property type="match status" value="1"/>
</dbReference>
<dbReference type="InterPro" id="IPR021109">
    <property type="entry name" value="Peptidase_aspartic_dom_sf"/>
</dbReference>
<evidence type="ECO:0000256" key="4">
    <source>
        <dbReference type="ARBA" id="ARBA00022722"/>
    </source>
</evidence>
<keyword evidence="6" id="KW-0378">Hydrolase</keyword>
<keyword evidence="14" id="KW-0732">Signal</keyword>
<dbReference type="PROSITE" id="PS51767">
    <property type="entry name" value="PEPTIDASE_A1"/>
    <property type="match status" value="1"/>
</dbReference>
<evidence type="ECO:0000256" key="6">
    <source>
        <dbReference type="ARBA" id="ARBA00022801"/>
    </source>
</evidence>
<keyword evidence="9" id="KW-0229">DNA integration</keyword>
<dbReference type="Pfam" id="PF03732">
    <property type="entry name" value="Retrotrans_gag"/>
    <property type="match status" value="1"/>
</dbReference>
<feature type="chain" id="PRO_5043809856" evidence="14">
    <location>
        <begin position="25"/>
        <end position="2271"/>
    </location>
</feature>
<dbReference type="GO" id="GO:0003723">
    <property type="term" value="F:RNA binding"/>
    <property type="evidence" value="ECO:0007669"/>
    <property type="project" value="UniProtKB-KW"/>
</dbReference>
<evidence type="ECO:0000259" key="17">
    <source>
        <dbReference type="PROSITE" id="PS50994"/>
    </source>
</evidence>
<feature type="compositionally biased region" description="Basic and acidic residues" evidence="13">
    <location>
        <begin position="475"/>
        <end position="485"/>
    </location>
</feature>
<evidence type="ECO:0000256" key="14">
    <source>
        <dbReference type="SAM" id="SignalP"/>
    </source>
</evidence>
<dbReference type="GO" id="GO:0015074">
    <property type="term" value="P:DNA integration"/>
    <property type="evidence" value="ECO:0007669"/>
    <property type="project" value="UniProtKB-KW"/>
</dbReference>
<evidence type="ECO:0000313" key="19">
    <source>
        <dbReference type="EMBL" id="KAJ4810684.1"/>
    </source>
</evidence>
<feature type="region of interest" description="Disordered" evidence="13">
    <location>
        <begin position="472"/>
        <end position="503"/>
    </location>
</feature>
<evidence type="ECO:0000256" key="1">
    <source>
        <dbReference type="ARBA" id="ARBA00007447"/>
    </source>
</evidence>
<dbReference type="InterPro" id="IPR000477">
    <property type="entry name" value="RT_dom"/>
</dbReference>
<evidence type="ECO:0000256" key="3">
    <source>
        <dbReference type="ARBA" id="ARBA00022695"/>
    </source>
</evidence>
<dbReference type="SUPFAM" id="SSF56672">
    <property type="entry name" value="DNA/RNA polymerases"/>
    <property type="match status" value="1"/>
</dbReference>
<dbReference type="PANTHER" id="PTHR37984:SF5">
    <property type="entry name" value="PROTEIN NYNRIN-LIKE"/>
    <property type="match status" value="1"/>
</dbReference>
<dbReference type="GO" id="GO:0006508">
    <property type="term" value="P:proteolysis"/>
    <property type="evidence" value="ECO:0007669"/>
    <property type="project" value="InterPro"/>
</dbReference>
<dbReference type="InterPro" id="IPR005162">
    <property type="entry name" value="Retrotrans_gag_dom"/>
</dbReference>
<dbReference type="SUPFAM" id="SSF53098">
    <property type="entry name" value="Ribonuclease H-like"/>
    <property type="match status" value="2"/>
</dbReference>
<dbReference type="CDD" id="cd01647">
    <property type="entry name" value="RT_LTR"/>
    <property type="match status" value="1"/>
</dbReference>
<dbReference type="PANTHER" id="PTHR37984">
    <property type="entry name" value="PROTEIN CBG26694"/>
    <property type="match status" value="1"/>
</dbReference>
<dbReference type="Gene3D" id="3.30.420.10">
    <property type="entry name" value="Ribonuclease H-like superfamily/Ribonuclease H"/>
    <property type="match status" value="2"/>
</dbReference>
<keyword evidence="20" id="KW-1185">Reference proteome</keyword>
<keyword evidence="2" id="KW-0808">Transferase</keyword>
<keyword evidence="5" id="KW-0255">Endonuclease</keyword>
<keyword evidence="12" id="KW-0511">Multifunctional enzyme</keyword>
<feature type="domain" description="RNase H type-1" evidence="16">
    <location>
        <begin position="1854"/>
        <end position="1983"/>
    </location>
</feature>
<feature type="region of interest" description="Disordered" evidence="13">
    <location>
        <begin position="951"/>
        <end position="974"/>
    </location>
</feature>
<evidence type="ECO:0000256" key="11">
    <source>
        <dbReference type="ARBA" id="ARBA00023172"/>
    </source>
</evidence>
<protein>
    <submittedName>
        <fullName evidence="19">Pol-polyprotein</fullName>
    </submittedName>
</protein>
<evidence type="ECO:0000256" key="2">
    <source>
        <dbReference type="ARBA" id="ARBA00022679"/>
    </source>
</evidence>
<dbReference type="PROSITE" id="PS00141">
    <property type="entry name" value="ASP_PROTEASE"/>
    <property type="match status" value="1"/>
</dbReference>
<keyword evidence="4" id="KW-0540">Nuclease</keyword>
<evidence type="ECO:0000259" key="16">
    <source>
        <dbReference type="PROSITE" id="PS50879"/>
    </source>
</evidence>
<feature type="region of interest" description="Disordered" evidence="13">
    <location>
        <begin position="1139"/>
        <end position="1158"/>
    </location>
</feature>
<dbReference type="GO" id="GO:0006310">
    <property type="term" value="P:DNA recombination"/>
    <property type="evidence" value="ECO:0007669"/>
    <property type="project" value="UniProtKB-KW"/>
</dbReference>
<comment type="similarity">
    <text evidence="1">Belongs to the peptidase A1 family.</text>
</comment>
<comment type="caution">
    <text evidence="19">The sequence shown here is derived from an EMBL/GenBank/DDBJ whole genome shotgun (WGS) entry which is preliminary data.</text>
</comment>
<dbReference type="GO" id="GO:0004523">
    <property type="term" value="F:RNA-DNA hybrid ribonuclease activity"/>
    <property type="evidence" value="ECO:0007669"/>
    <property type="project" value="InterPro"/>
</dbReference>
<dbReference type="Gene3D" id="1.10.340.70">
    <property type="match status" value="1"/>
</dbReference>
<dbReference type="InterPro" id="IPR002156">
    <property type="entry name" value="RNaseH_domain"/>
</dbReference>
<feature type="compositionally biased region" description="Polar residues" evidence="13">
    <location>
        <begin position="486"/>
        <end position="503"/>
    </location>
</feature>
<dbReference type="InterPro" id="IPR001969">
    <property type="entry name" value="Aspartic_peptidase_AS"/>
</dbReference>
<feature type="region of interest" description="Disordered" evidence="13">
    <location>
        <begin position="1100"/>
        <end position="1129"/>
    </location>
</feature>
<dbReference type="PROSITE" id="PS50879">
    <property type="entry name" value="RNASE_H_1"/>
    <property type="match status" value="1"/>
</dbReference>
<feature type="compositionally biased region" description="Low complexity" evidence="13">
    <location>
        <begin position="1107"/>
        <end position="1119"/>
    </location>
</feature>
<feature type="domain" description="Integrase catalytic" evidence="17">
    <location>
        <begin position="2131"/>
        <end position="2271"/>
    </location>
</feature>
<feature type="compositionally biased region" description="Basic and acidic residues" evidence="13">
    <location>
        <begin position="740"/>
        <end position="750"/>
    </location>
</feature>
<feature type="region of interest" description="Disordered" evidence="13">
    <location>
        <begin position="525"/>
        <end position="544"/>
    </location>
</feature>
<dbReference type="InterPro" id="IPR050951">
    <property type="entry name" value="Retrovirus_Pol_polyprotein"/>
</dbReference>
<evidence type="ECO:0000256" key="5">
    <source>
        <dbReference type="ARBA" id="ARBA00022759"/>
    </source>
</evidence>
<dbReference type="Proteomes" id="UP001140206">
    <property type="component" value="Chromosome 1"/>
</dbReference>
<dbReference type="CDD" id="cd00303">
    <property type="entry name" value="retropepsin_like"/>
    <property type="match status" value="1"/>
</dbReference>
<dbReference type="Gene3D" id="2.40.70.10">
    <property type="entry name" value="Acid Proteases"/>
    <property type="match status" value="2"/>
</dbReference>
<dbReference type="Pfam" id="PF00078">
    <property type="entry name" value="RVT_1"/>
    <property type="match status" value="1"/>
</dbReference>
<dbReference type="InterPro" id="IPR041588">
    <property type="entry name" value="Integrase_H2C2"/>
</dbReference>
<dbReference type="EMBL" id="JAMFTS010000001">
    <property type="protein sequence ID" value="KAJ4810684.1"/>
    <property type="molecule type" value="Genomic_DNA"/>
</dbReference>